<dbReference type="EMBL" id="ADBF01000023">
    <property type="protein sequence ID" value="EFE50278.1"/>
    <property type="molecule type" value="Genomic_DNA"/>
</dbReference>
<accession>D4DPH0</accession>
<organism evidence="2 3">
    <name type="scientific">Neisseria elongata subsp. glycolytica ATCC 29315</name>
    <dbReference type="NCBI Taxonomy" id="546263"/>
    <lineage>
        <taxon>Bacteria</taxon>
        <taxon>Pseudomonadati</taxon>
        <taxon>Pseudomonadota</taxon>
        <taxon>Betaproteobacteria</taxon>
        <taxon>Neisseriales</taxon>
        <taxon>Neisseriaceae</taxon>
        <taxon>Neisseria</taxon>
    </lineage>
</organism>
<name>D4DPH0_NEIEG</name>
<comment type="caution">
    <text evidence="2">The sequence shown here is derived from an EMBL/GenBank/DDBJ whole genome shotgun (WGS) entry which is preliminary data.</text>
</comment>
<proteinExistence type="predicted"/>
<protein>
    <submittedName>
        <fullName evidence="2">Uncharacterized protein</fullName>
    </submittedName>
</protein>
<reference evidence="2 3" key="1">
    <citation type="submission" date="2010-02" db="EMBL/GenBank/DDBJ databases">
        <authorList>
            <person name="Weinstock G."/>
            <person name="Sodergren E."/>
            <person name="Clifton S."/>
            <person name="Fulton L."/>
            <person name="Fulton B."/>
            <person name="Courtney L."/>
            <person name="Fronick C."/>
            <person name="Harrison M."/>
            <person name="Strong C."/>
            <person name="Farmer C."/>
            <person name="Delahaunty K."/>
            <person name="Markovic C."/>
            <person name="Hall O."/>
            <person name="Minx P."/>
            <person name="Tomlinson C."/>
            <person name="Mitreva M."/>
            <person name="Nelson J."/>
            <person name="Hou S."/>
            <person name="Wollam A."/>
            <person name="Pepin K.H."/>
            <person name="Johnson M."/>
            <person name="Bhonagiri V."/>
            <person name="Zhang X."/>
            <person name="Suruliraj S."/>
            <person name="Warren W."/>
            <person name="Chinwalla A."/>
            <person name="Mardis E.R."/>
            <person name="Wilson R.K."/>
        </authorList>
    </citation>
    <scope>NUCLEOTIDE SEQUENCE [LARGE SCALE GENOMIC DNA]</scope>
    <source>
        <strain evidence="2 3">ATCC 29315</strain>
    </source>
</reference>
<evidence type="ECO:0000313" key="3">
    <source>
        <dbReference type="Proteomes" id="UP000005536"/>
    </source>
</evidence>
<sequence length="63" mass="7061">MTRIGKRPSEKHQPQSGKVFQTALLVQRRWLDANLLWLELQAGQGEENQDCSNREGVNGGGNL</sequence>
<dbReference type="Proteomes" id="UP000005536">
    <property type="component" value="Unassembled WGS sequence"/>
</dbReference>
<gene>
    <name evidence="2" type="ORF">NEIELOOT_00957</name>
</gene>
<dbReference type="AlphaFoldDB" id="D4DPH0"/>
<evidence type="ECO:0000313" key="2">
    <source>
        <dbReference type="EMBL" id="EFE50278.1"/>
    </source>
</evidence>
<feature type="region of interest" description="Disordered" evidence="1">
    <location>
        <begin position="44"/>
        <end position="63"/>
    </location>
</feature>
<evidence type="ECO:0000256" key="1">
    <source>
        <dbReference type="SAM" id="MobiDB-lite"/>
    </source>
</evidence>